<comment type="similarity">
    <text evidence="2">Belongs to the DOCK family.</text>
</comment>
<dbReference type="Gene3D" id="2.60.40.150">
    <property type="entry name" value="C2 domain"/>
    <property type="match status" value="1"/>
</dbReference>
<evidence type="ECO:0000259" key="3">
    <source>
        <dbReference type="PROSITE" id="PS51650"/>
    </source>
</evidence>
<dbReference type="Proteomes" id="UP001497623">
    <property type="component" value="Unassembled WGS sequence"/>
</dbReference>
<keyword evidence="1" id="KW-0597">Phosphoprotein</keyword>
<dbReference type="GO" id="GO:0005085">
    <property type="term" value="F:guanyl-nucleotide exchange factor activity"/>
    <property type="evidence" value="ECO:0007669"/>
    <property type="project" value="InterPro"/>
</dbReference>
<dbReference type="PANTHER" id="PTHR45653:SF12">
    <property type="entry name" value="SPONGE, ISOFORM E"/>
    <property type="match status" value="1"/>
</dbReference>
<evidence type="ECO:0000313" key="5">
    <source>
        <dbReference type="Proteomes" id="UP001497623"/>
    </source>
</evidence>
<feature type="non-terminal residue" evidence="4">
    <location>
        <position position="330"/>
    </location>
</feature>
<keyword evidence="5" id="KW-1185">Reference proteome</keyword>
<proteinExistence type="inferred from homology"/>
<protein>
    <recommendedName>
        <fullName evidence="3">C2 DOCK-type domain-containing protein</fullName>
    </recommendedName>
</protein>
<dbReference type="PANTHER" id="PTHR45653">
    <property type="entry name" value="DEDICATOR OF CYTOKINESIS"/>
    <property type="match status" value="1"/>
</dbReference>
<dbReference type="InterPro" id="IPR016024">
    <property type="entry name" value="ARM-type_fold"/>
</dbReference>
<evidence type="ECO:0000313" key="4">
    <source>
        <dbReference type="EMBL" id="CAL4096668.1"/>
    </source>
</evidence>
<dbReference type="SUPFAM" id="SSF48371">
    <property type="entry name" value="ARM repeat"/>
    <property type="match status" value="1"/>
</dbReference>
<dbReference type="InterPro" id="IPR026791">
    <property type="entry name" value="DOCK"/>
</dbReference>
<evidence type="ECO:0000256" key="1">
    <source>
        <dbReference type="ARBA" id="ARBA00022553"/>
    </source>
</evidence>
<dbReference type="GO" id="GO:0007264">
    <property type="term" value="P:small GTPase-mediated signal transduction"/>
    <property type="evidence" value="ECO:0007669"/>
    <property type="project" value="InterPro"/>
</dbReference>
<gene>
    <name evidence="4" type="ORF">MNOR_LOCUS15807</name>
</gene>
<dbReference type="Pfam" id="PF14429">
    <property type="entry name" value="DOCK-C2"/>
    <property type="match status" value="1"/>
</dbReference>
<evidence type="ECO:0000256" key="2">
    <source>
        <dbReference type="PROSITE-ProRule" id="PRU00983"/>
    </source>
</evidence>
<dbReference type="InterPro" id="IPR056372">
    <property type="entry name" value="TPR_DOCK"/>
</dbReference>
<dbReference type="GO" id="GO:0005737">
    <property type="term" value="C:cytoplasm"/>
    <property type="evidence" value="ECO:0007669"/>
    <property type="project" value="TreeGrafter"/>
</dbReference>
<reference evidence="4 5" key="1">
    <citation type="submission" date="2024-05" db="EMBL/GenBank/DDBJ databases">
        <authorList>
            <person name="Wallberg A."/>
        </authorList>
    </citation>
    <scope>NUCLEOTIDE SEQUENCE [LARGE SCALE GENOMIC DNA]</scope>
</reference>
<name>A0AAV2QR62_MEGNR</name>
<dbReference type="AlphaFoldDB" id="A0AAV2QR62"/>
<dbReference type="InterPro" id="IPR035892">
    <property type="entry name" value="C2_domain_sf"/>
</dbReference>
<dbReference type="PROSITE" id="PS51650">
    <property type="entry name" value="C2_DOCK"/>
    <property type="match status" value="1"/>
</dbReference>
<comment type="caution">
    <text evidence="4">The sequence shown here is derived from an EMBL/GenBank/DDBJ whole genome shotgun (WGS) entry which is preliminary data.</text>
</comment>
<feature type="non-terminal residue" evidence="4">
    <location>
        <position position="1"/>
    </location>
</feature>
<dbReference type="EMBL" id="CAXKWB010010072">
    <property type="protein sequence ID" value="CAL4096668.1"/>
    <property type="molecule type" value="Genomic_DNA"/>
</dbReference>
<dbReference type="GO" id="GO:0005886">
    <property type="term" value="C:plasma membrane"/>
    <property type="evidence" value="ECO:0007669"/>
    <property type="project" value="TreeGrafter"/>
</dbReference>
<dbReference type="InterPro" id="IPR027007">
    <property type="entry name" value="C2_DOCK-type_domain"/>
</dbReference>
<dbReference type="Pfam" id="PF23554">
    <property type="entry name" value="TPR_DOCK"/>
    <property type="match status" value="1"/>
</dbReference>
<accession>A0AAV2QR62</accession>
<dbReference type="GO" id="GO:0031267">
    <property type="term" value="F:small GTPase binding"/>
    <property type="evidence" value="ECO:0007669"/>
    <property type="project" value="TreeGrafter"/>
</dbReference>
<feature type="domain" description="C2 DOCK-type" evidence="3">
    <location>
        <begin position="1"/>
        <end position="83"/>
    </location>
</feature>
<organism evidence="4 5">
    <name type="scientific">Meganyctiphanes norvegica</name>
    <name type="common">Northern krill</name>
    <name type="synonym">Thysanopoda norvegica</name>
    <dbReference type="NCBI Taxonomy" id="48144"/>
    <lineage>
        <taxon>Eukaryota</taxon>
        <taxon>Metazoa</taxon>
        <taxon>Ecdysozoa</taxon>
        <taxon>Arthropoda</taxon>
        <taxon>Crustacea</taxon>
        <taxon>Multicrustacea</taxon>
        <taxon>Malacostraca</taxon>
        <taxon>Eumalacostraca</taxon>
        <taxon>Eucarida</taxon>
        <taxon>Euphausiacea</taxon>
        <taxon>Euphausiidae</taxon>
        <taxon>Meganyctiphanes</taxon>
    </lineage>
</organism>
<sequence length="330" mass="37177">REKNERKMFGFSFVRLMDDEVGTTHRDGPHELCIYKCDDRARLANPMEYLTMPFLTRDAVDCIYSLPYQRSPKEFIEIETLLCSTKLTQNVDLLSLLRWRSAPEGIGETLSRVTRVDGAETVKFLQDVLDALFAMFSTDDGNSTVHSGHVFQALVSIFSLLEDSKFEHFKPVMDAYITGHFAAALVYKGLISCVKHLANVCPQTEKPEPIVRCFKSLEYIFKFIIQSRLLFARATGGQNEDSFRDDINGLFDSFTKLLGECLDNIQTSQVTLLENIQGGCDQLIRALDPAKVAGHLCEMLNCVTVGTREVARAKLKAMRNAVTSSLFDDD</sequence>